<dbReference type="RefSeq" id="WP_155342814.1">
    <property type="nucleotide sequence ID" value="NZ_BAAAHM010000001.1"/>
</dbReference>
<dbReference type="InterPro" id="IPR050109">
    <property type="entry name" value="HTH-type_TetR-like_transc_reg"/>
</dbReference>
<name>A0A5M3XDP6_9ACTN</name>
<gene>
    <name evidence="6" type="ORF">Aple_005760</name>
</gene>
<dbReference type="InterPro" id="IPR001647">
    <property type="entry name" value="HTH_TetR"/>
</dbReference>
<organism evidence="6 7">
    <name type="scientific">Acrocarpospora pleiomorpha</name>
    <dbReference type="NCBI Taxonomy" id="90975"/>
    <lineage>
        <taxon>Bacteria</taxon>
        <taxon>Bacillati</taxon>
        <taxon>Actinomycetota</taxon>
        <taxon>Actinomycetes</taxon>
        <taxon>Streptosporangiales</taxon>
        <taxon>Streptosporangiaceae</taxon>
        <taxon>Acrocarpospora</taxon>
    </lineage>
</organism>
<evidence type="ECO:0000256" key="1">
    <source>
        <dbReference type="ARBA" id="ARBA00023015"/>
    </source>
</evidence>
<evidence type="ECO:0000259" key="5">
    <source>
        <dbReference type="PROSITE" id="PS50977"/>
    </source>
</evidence>
<proteinExistence type="predicted"/>
<sequence>MTTDTKRRVLDGALELLRAEGGGSITLDATAKQVGLTKPGLMYHFPTKEALMLAVVDHVAARWDELLLDHLGQPVETASPYQRIRAYVEVALTGEFDRADFAIFFDALYRDALTEAWVRHFEPWLDLPDDLPGPARGRLTAARLLADGYWMASATDVFPVPAQDRAHLLAVTEELLKVETAS</sequence>
<dbReference type="GO" id="GO:0000976">
    <property type="term" value="F:transcription cis-regulatory region binding"/>
    <property type="evidence" value="ECO:0007669"/>
    <property type="project" value="TreeGrafter"/>
</dbReference>
<dbReference type="GO" id="GO:0003700">
    <property type="term" value="F:DNA-binding transcription factor activity"/>
    <property type="evidence" value="ECO:0007669"/>
    <property type="project" value="TreeGrafter"/>
</dbReference>
<dbReference type="InterPro" id="IPR009057">
    <property type="entry name" value="Homeodomain-like_sf"/>
</dbReference>
<dbReference type="PANTHER" id="PTHR30055">
    <property type="entry name" value="HTH-TYPE TRANSCRIPTIONAL REGULATOR RUTR"/>
    <property type="match status" value="1"/>
</dbReference>
<keyword evidence="2 4" id="KW-0238">DNA-binding</keyword>
<dbReference type="EMBL" id="BLAF01000004">
    <property type="protein sequence ID" value="GES17681.1"/>
    <property type="molecule type" value="Genomic_DNA"/>
</dbReference>
<dbReference type="InterPro" id="IPR036271">
    <property type="entry name" value="Tet_transcr_reg_TetR-rel_C_sf"/>
</dbReference>
<keyword evidence="1" id="KW-0805">Transcription regulation</keyword>
<comment type="caution">
    <text evidence="6">The sequence shown here is derived from an EMBL/GenBank/DDBJ whole genome shotgun (WGS) entry which is preliminary data.</text>
</comment>
<dbReference type="Pfam" id="PF17937">
    <property type="entry name" value="TetR_C_28"/>
    <property type="match status" value="1"/>
</dbReference>
<keyword evidence="7" id="KW-1185">Reference proteome</keyword>
<reference evidence="6 7" key="1">
    <citation type="submission" date="2019-10" db="EMBL/GenBank/DDBJ databases">
        <title>Whole genome shotgun sequence of Acrocarpospora pleiomorpha NBRC 16267.</title>
        <authorList>
            <person name="Ichikawa N."/>
            <person name="Kimura A."/>
            <person name="Kitahashi Y."/>
            <person name="Komaki H."/>
            <person name="Oguchi A."/>
        </authorList>
    </citation>
    <scope>NUCLEOTIDE SEQUENCE [LARGE SCALE GENOMIC DNA]</scope>
    <source>
        <strain evidence="6 7">NBRC 16267</strain>
    </source>
</reference>
<feature type="DNA-binding region" description="H-T-H motif" evidence="4">
    <location>
        <begin position="26"/>
        <end position="45"/>
    </location>
</feature>
<keyword evidence="3" id="KW-0804">Transcription</keyword>
<dbReference type="OrthoDB" id="9816296at2"/>
<dbReference type="SUPFAM" id="SSF46689">
    <property type="entry name" value="Homeodomain-like"/>
    <property type="match status" value="1"/>
</dbReference>
<dbReference type="PANTHER" id="PTHR30055:SF234">
    <property type="entry name" value="HTH-TYPE TRANSCRIPTIONAL REGULATOR BETI"/>
    <property type="match status" value="1"/>
</dbReference>
<evidence type="ECO:0000256" key="4">
    <source>
        <dbReference type="PROSITE-ProRule" id="PRU00335"/>
    </source>
</evidence>
<evidence type="ECO:0000313" key="7">
    <source>
        <dbReference type="Proteomes" id="UP000377595"/>
    </source>
</evidence>
<dbReference type="AlphaFoldDB" id="A0A5M3XDP6"/>
<accession>A0A5M3XDP6</accession>
<dbReference type="Proteomes" id="UP000377595">
    <property type="component" value="Unassembled WGS sequence"/>
</dbReference>
<dbReference type="SUPFAM" id="SSF48498">
    <property type="entry name" value="Tetracyclin repressor-like, C-terminal domain"/>
    <property type="match status" value="1"/>
</dbReference>
<evidence type="ECO:0000256" key="2">
    <source>
        <dbReference type="ARBA" id="ARBA00023125"/>
    </source>
</evidence>
<dbReference type="InterPro" id="IPR041479">
    <property type="entry name" value="TetR_CgmR_C"/>
</dbReference>
<evidence type="ECO:0000313" key="6">
    <source>
        <dbReference type="EMBL" id="GES17681.1"/>
    </source>
</evidence>
<dbReference type="Pfam" id="PF00440">
    <property type="entry name" value="TetR_N"/>
    <property type="match status" value="1"/>
</dbReference>
<feature type="domain" description="HTH tetR-type" evidence="5">
    <location>
        <begin position="3"/>
        <end position="63"/>
    </location>
</feature>
<dbReference type="PROSITE" id="PS50977">
    <property type="entry name" value="HTH_TETR_2"/>
    <property type="match status" value="1"/>
</dbReference>
<protein>
    <submittedName>
        <fullName evidence="6">TetR family transcriptional regulator</fullName>
    </submittedName>
</protein>
<dbReference type="Gene3D" id="1.10.357.10">
    <property type="entry name" value="Tetracycline Repressor, domain 2"/>
    <property type="match status" value="1"/>
</dbReference>
<dbReference type="PRINTS" id="PR00455">
    <property type="entry name" value="HTHTETR"/>
</dbReference>
<evidence type="ECO:0000256" key="3">
    <source>
        <dbReference type="ARBA" id="ARBA00023163"/>
    </source>
</evidence>